<comment type="caution">
    <text evidence="4">The sequence shown here is derived from an EMBL/GenBank/DDBJ whole genome shotgun (WGS) entry which is preliminary data.</text>
</comment>
<keyword evidence="1" id="KW-0812">Transmembrane</keyword>
<dbReference type="EMBL" id="JAARZO010000001">
    <property type="protein sequence ID" value="MBC2286640.1"/>
    <property type="molecule type" value="Genomic_DNA"/>
</dbReference>
<name>A0A7X1DDG9_9LIST</name>
<dbReference type="Proteomes" id="UP000518829">
    <property type="component" value="Unassembled WGS sequence"/>
</dbReference>
<dbReference type="Proteomes" id="UP000558070">
    <property type="component" value="Unassembled WGS sequence"/>
</dbReference>
<evidence type="ECO:0000313" key="6">
    <source>
        <dbReference type="Proteomes" id="UP000558070"/>
    </source>
</evidence>
<proteinExistence type="predicted"/>
<gene>
    <name evidence="3" type="ORF">HB839_02560</name>
    <name evidence="4" type="ORF">HCB47_03175</name>
</gene>
<protein>
    <submittedName>
        <fullName evidence="4">IS3 family transposase</fullName>
    </submittedName>
</protein>
<feature type="domain" description="Integrase catalytic" evidence="2">
    <location>
        <begin position="14"/>
        <end position="41"/>
    </location>
</feature>
<keyword evidence="5" id="KW-1185">Reference proteome</keyword>
<dbReference type="AlphaFoldDB" id="A0A7X1DDG9"/>
<feature type="transmembrane region" description="Helical" evidence="1">
    <location>
        <begin position="47"/>
        <end position="66"/>
    </location>
</feature>
<evidence type="ECO:0000313" key="3">
    <source>
        <dbReference type="EMBL" id="MBC1374405.1"/>
    </source>
</evidence>
<accession>A0A7X1DDG9</accession>
<evidence type="ECO:0000259" key="2">
    <source>
        <dbReference type="Pfam" id="PF13333"/>
    </source>
</evidence>
<dbReference type="EMBL" id="JAARPH010000001">
    <property type="protein sequence ID" value="MBC1374405.1"/>
    <property type="molecule type" value="Genomic_DNA"/>
</dbReference>
<keyword evidence="1" id="KW-1133">Transmembrane helix</keyword>
<reference evidence="5 6" key="1">
    <citation type="submission" date="2020-03" db="EMBL/GenBank/DDBJ databases">
        <title>Soil Listeria distribution.</title>
        <authorList>
            <person name="Liao J."/>
            <person name="Wiedmann M."/>
        </authorList>
    </citation>
    <scope>NUCLEOTIDE SEQUENCE [LARGE SCALE GENOMIC DNA]</scope>
    <source>
        <strain evidence="4 6">FSL L7-0072</strain>
        <strain evidence="3 5">FSL L7-1699</strain>
    </source>
</reference>
<evidence type="ECO:0000313" key="5">
    <source>
        <dbReference type="Proteomes" id="UP000518829"/>
    </source>
</evidence>
<dbReference type="GO" id="GO:0015074">
    <property type="term" value="P:DNA integration"/>
    <property type="evidence" value="ECO:0007669"/>
    <property type="project" value="InterPro"/>
</dbReference>
<evidence type="ECO:0000313" key="4">
    <source>
        <dbReference type="EMBL" id="MBC2286640.1"/>
    </source>
</evidence>
<dbReference type="Pfam" id="PF13333">
    <property type="entry name" value="rve_2"/>
    <property type="match status" value="1"/>
</dbReference>
<dbReference type="InterPro" id="IPR001584">
    <property type="entry name" value="Integrase_cat-core"/>
</dbReference>
<evidence type="ECO:0000256" key="1">
    <source>
        <dbReference type="SAM" id="Phobius"/>
    </source>
</evidence>
<sequence length="93" mass="11434">MVRMINRYVLFFKHDDQFKSVSALIFASKEYIYYYNYDRIKLNLKQLFFVNVVSILLTLIINRLNIRERMVKYGQGYCKRYKRKFNADTKKII</sequence>
<keyword evidence="1" id="KW-0472">Membrane</keyword>
<organism evidence="4 6">
    <name type="scientific">Listeria farberi</name>
    <dbReference type="NCBI Taxonomy" id="2713500"/>
    <lineage>
        <taxon>Bacteria</taxon>
        <taxon>Bacillati</taxon>
        <taxon>Bacillota</taxon>
        <taxon>Bacilli</taxon>
        <taxon>Bacillales</taxon>
        <taxon>Listeriaceae</taxon>
        <taxon>Listeria</taxon>
    </lineage>
</organism>